<evidence type="ECO:0000256" key="2">
    <source>
        <dbReference type="ARBA" id="ARBA00006656"/>
    </source>
</evidence>
<comment type="subcellular location">
    <subcellularLocation>
        <location evidence="1">Secreted</location>
    </subcellularLocation>
</comment>
<dbReference type="AlphaFoldDB" id="A0A815X6F8"/>
<dbReference type="SMART" id="SM00204">
    <property type="entry name" value="TGFB"/>
    <property type="match status" value="1"/>
</dbReference>
<dbReference type="PANTHER" id="PTHR11848:SF310">
    <property type="entry name" value="PROTEIN 60A-RELATED"/>
    <property type="match status" value="1"/>
</dbReference>
<evidence type="ECO:0000256" key="7">
    <source>
        <dbReference type="ARBA" id="ARBA00023180"/>
    </source>
</evidence>
<name>A0A815X6F8_ADIRI</name>
<feature type="chain" id="PRO_5032552091" description="TGF-beta family profile domain-containing protein" evidence="9">
    <location>
        <begin position="18"/>
        <end position="578"/>
    </location>
</feature>
<evidence type="ECO:0000313" key="11">
    <source>
        <dbReference type="EMBL" id="CAF1551032.1"/>
    </source>
</evidence>
<evidence type="ECO:0000256" key="6">
    <source>
        <dbReference type="ARBA" id="ARBA00023157"/>
    </source>
</evidence>
<dbReference type="InterPro" id="IPR017948">
    <property type="entry name" value="TGFb_CS"/>
</dbReference>
<dbReference type="PANTHER" id="PTHR11848">
    <property type="entry name" value="TGF-BETA FAMILY"/>
    <property type="match status" value="1"/>
</dbReference>
<evidence type="ECO:0000256" key="1">
    <source>
        <dbReference type="ARBA" id="ARBA00004613"/>
    </source>
</evidence>
<evidence type="ECO:0000313" key="12">
    <source>
        <dbReference type="Proteomes" id="UP000663828"/>
    </source>
</evidence>
<feature type="domain" description="TGF-beta family profile" evidence="10">
    <location>
        <begin position="459"/>
        <end position="578"/>
    </location>
</feature>
<evidence type="ECO:0000256" key="4">
    <source>
        <dbReference type="ARBA" id="ARBA00022729"/>
    </source>
</evidence>
<proteinExistence type="inferred from homology"/>
<keyword evidence="6" id="KW-1015">Disulfide bond</keyword>
<dbReference type="PROSITE" id="PS51362">
    <property type="entry name" value="TGF_BETA_2"/>
    <property type="match status" value="1"/>
</dbReference>
<keyword evidence="5 8" id="KW-0339">Growth factor</keyword>
<keyword evidence="3" id="KW-0964">Secreted</keyword>
<dbReference type="Proteomes" id="UP000663828">
    <property type="component" value="Unassembled WGS sequence"/>
</dbReference>
<feature type="signal peptide" evidence="9">
    <location>
        <begin position="1"/>
        <end position="17"/>
    </location>
</feature>
<dbReference type="GO" id="GO:0005125">
    <property type="term" value="F:cytokine activity"/>
    <property type="evidence" value="ECO:0007669"/>
    <property type="project" value="TreeGrafter"/>
</dbReference>
<dbReference type="InterPro" id="IPR015615">
    <property type="entry name" value="TGF-beta-rel"/>
</dbReference>
<sequence length="578" mass="66392">MKLALGILIVCVSSTCGFLFTSKSGPEWNALRTTWGPNPLSSHYYVKQPLTVEDAKKNGFEQVSTGCQGKFLGQRFIQGKDVSLVLIYDSKDHIAGVQMAIPASMISDKYYKFSQQRMYNRDTIAGIDVYVLTAYFVDPKTICQSDEHVTQRAKGSIGTGLWLQNGTDPIRDSFSSPISQSETNQTKWAQGACFPSMGVHYWYDNRLDVDCASFFPSFLMYNKGKLTGFGWATAGKFEYSKRTEFPPLKALSSFLKPVPTCMPDFFEETGGFTTMHVYFNAEPWNLLSFPSASLNVEQSLPHKNISNKISDEMTKFMRSIYDDVMMTQKRKKRHVNFAFSSLILSDELDSIISIPNQDIRSKFYYFNYNSSLQNLARVELVFLIKQITNSPRIHIRFNETTVLLKQSFQIENNWLKIDLTQYIRSFPVRFQLHFHELSLRSPRSFLTLYYRRQLFSNSRSRRNLSSPSRDELVTDPNNPSACQVRPFRMSFVDLNLTSWIVGPSSYEMNICSGICQPSQNMPSYFQMQYLLHDIHPKVSPTLCCKPKRFTSTILLYYDGPNLILKRHENMRVVECGCS</sequence>
<dbReference type="PROSITE" id="PS00250">
    <property type="entry name" value="TGF_BETA_1"/>
    <property type="match status" value="1"/>
</dbReference>
<dbReference type="EMBL" id="CAJNOR010005202">
    <property type="protein sequence ID" value="CAF1551032.1"/>
    <property type="molecule type" value="Genomic_DNA"/>
</dbReference>
<reference evidence="11" key="1">
    <citation type="submission" date="2021-02" db="EMBL/GenBank/DDBJ databases">
        <authorList>
            <person name="Nowell W R."/>
        </authorList>
    </citation>
    <scope>NUCLEOTIDE SEQUENCE</scope>
</reference>
<comment type="caution">
    <text evidence="11">The sequence shown here is derived from an EMBL/GenBank/DDBJ whole genome shotgun (WGS) entry which is preliminary data.</text>
</comment>
<comment type="similarity">
    <text evidence="2 8">Belongs to the TGF-beta family.</text>
</comment>
<dbReference type="CDD" id="cd13756">
    <property type="entry name" value="TGF_beta_BMPs_GDFs"/>
    <property type="match status" value="1"/>
</dbReference>
<evidence type="ECO:0000256" key="8">
    <source>
        <dbReference type="RuleBase" id="RU000354"/>
    </source>
</evidence>
<evidence type="ECO:0000256" key="5">
    <source>
        <dbReference type="ARBA" id="ARBA00023030"/>
    </source>
</evidence>
<accession>A0A815X6F8</accession>
<gene>
    <name evidence="11" type="ORF">XAT740_LOCUS42898</name>
</gene>
<protein>
    <recommendedName>
        <fullName evidence="10">TGF-beta family profile domain-containing protein</fullName>
    </recommendedName>
</protein>
<dbReference type="SUPFAM" id="SSF57501">
    <property type="entry name" value="Cystine-knot cytokines"/>
    <property type="match status" value="1"/>
</dbReference>
<evidence type="ECO:0000259" key="10">
    <source>
        <dbReference type="PROSITE" id="PS51362"/>
    </source>
</evidence>
<dbReference type="InterPro" id="IPR029034">
    <property type="entry name" value="Cystine-knot_cytokine"/>
</dbReference>
<keyword evidence="7" id="KW-0325">Glycoprotein</keyword>
<evidence type="ECO:0000256" key="3">
    <source>
        <dbReference type="ARBA" id="ARBA00022525"/>
    </source>
</evidence>
<keyword evidence="4 9" id="KW-0732">Signal</keyword>
<dbReference type="InterPro" id="IPR001839">
    <property type="entry name" value="TGF-b_C"/>
</dbReference>
<organism evidence="11 12">
    <name type="scientific">Adineta ricciae</name>
    <name type="common">Rotifer</name>
    <dbReference type="NCBI Taxonomy" id="249248"/>
    <lineage>
        <taxon>Eukaryota</taxon>
        <taxon>Metazoa</taxon>
        <taxon>Spiralia</taxon>
        <taxon>Gnathifera</taxon>
        <taxon>Rotifera</taxon>
        <taxon>Eurotatoria</taxon>
        <taxon>Bdelloidea</taxon>
        <taxon>Adinetida</taxon>
        <taxon>Adinetidae</taxon>
        <taxon>Adineta</taxon>
    </lineage>
</organism>
<dbReference type="GO" id="GO:0005615">
    <property type="term" value="C:extracellular space"/>
    <property type="evidence" value="ECO:0007669"/>
    <property type="project" value="TreeGrafter"/>
</dbReference>
<dbReference type="GO" id="GO:0008083">
    <property type="term" value="F:growth factor activity"/>
    <property type="evidence" value="ECO:0007669"/>
    <property type="project" value="UniProtKB-KW"/>
</dbReference>
<evidence type="ECO:0000256" key="9">
    <source>
        <dbReference type="SAM" id="SignalP"/>
    </source>
</evidence>
<dbReference type="Pfam" id="PF00019">
    <property type="entry name" value="TGF_beta"/>
    <property type="match status" value="1"/>
</dbReference>
<keyword evidence="12" id="KW-1185">Reference proteome</keyword>
<dbReference type="Gene3D" id="2.10.90.10">
    <property type="entry name" value="Cystine-knot cytokines"/>
    <property type="match status" value="1"/>
</dbReference>